<evidence type="ECO:0000313" key="4">
    <source>
        <dbReference type="Proteomes" id="UP001358417"/>
    </source>
</evidence>
<comment type="similarity">
    <text evidence="1">Belongs to the glycosyltransferase 32 family.</text>
</comment>
<protein>
    <recommendedName>
        <fullName evidence="5">Alpha 1,4-glycosyltransferase domain-containing protein</fullName>
    </recommendedName>
</protein>
<dbReference type="Pfam" id="PF04488">
    <property type="entry name" value="Gly_transf_sug"/>
    <property type="match status" value="1"/>
</dbReference>
<dbReference type="InterPro" id="IPR007577">
    <property type="entry name" value="GlycoTrfase_DXD_sugar-bd_CS"/>
</dbReference>
<reference evidence="3 4" key="1">
    <citation type="submission" date="2023-08" db="EMBL/GenBank/DDBJ databases">
        <title>Black Yeasts Isolated from many extreme environments.</title>
        <authorList>
            <person name="Coleine C."/>
            <person name="Stajich J.E."/>
            <person name="Selbmann L."/>
        </authorList>
    </citation>
    <scope>NUCLEOTIDE SEQUENCE [LARGE SCALE GENOMIC DNA]</scope>
    <source>
        <strain evidence="3 4">CCFEE 5792</strain>
    </source>
</reference>
<dbReference type="Proteomes" id="UP001358417">
    <property type="component" value="Unassembled WGS sequence"/>
</dbReference>
<dbReference type="PANTHER" id="PTHR46830">
    <property type="entry name" value="TRANSFERASE, PUTATIVE-RELATED"/>
    <property type="match status" value="1"/>
</dbReference>
<dbReference type="AlphaFoldDB" id="A0AAV9MYK5"/>
<dbReference type="EMBL" id="JAVRRD010000035">
    <property type="protein sequence ID" value="KAK5045709.1"/>
    <property type="molecule type" value="Genomic_DNA"/>
</dbReference>
<keyword evidence="2" id="KW-0812">Transmembrane</keyword>
<name>A0AAV9MYK5_9EURO</name>
<keyword evidence="2" id="KW-0472">Membrane</keyword>
<dbReference type="InterPro" id="IPR029044">
    <property type="entry name" value="Nucleotide-diphossugar_trans"/>
</dbReference>
<organism evidence="3 4">
    <name type="scientific">Exophiala bonariae</name>
    <dbReference type="NCBI Taxonomy" id="1690606"/>
    <lineage>
        <taxon>Eukaryota</taxon>
        <taxon>Fungi</taxon>
        <taxon>Dikarya</taxon>
        <taxon>Ascomycota</taxon>
        <taxon>Pezizomycotina</taxon>
        <taxon>Eurotiomycetes</taxon>
        <taxon>Chaetothyriomycetidae</taxon>
        <taxon>Chaetothyriales</taxon>
        <taxon>Herpotrichiellaceae</taxon>
        <taxon>Exophiala</taxon>
    </lineage>
</organism>
<evidence type="ECO:0000313" key="3">
    <source>
        <dbReference type="EMBL" id="KAK5045709.1"/>
    </source>
</evidence>
<dbReference type="PANTHER" id="PTHR46830:SF2">
    <property type="entry name" value="ALPHA-1,4-N-ACETYLGLUCOSAMINYLTRANSFERASE"/>
    <property type="match status" value="1"/>
</dbReference>
<comment type="caution">
    <text evidence="3">The sequence shown here is derived from an EMBL/GenBank/DDBJ whole genome shotgun (WGS) entry which is preliminary data.</text>
</comment>
<dbReference type="RefSeq" id="XP_064701327.1">
    <property type="nucleotide sequence ID" value="XM_064852620.1"/>
</dbReference>
<evidence type="ECO:0000256" key="2">
    <source>
        <dbReference type="SAM" id="Phobius"/>
    </source>
</evidence>
<evidence type="ECO:0000256" key="1">
    <source>
        <dbReference type="ARBA" id="ARBA00009003"/>
    </source>
</evidence>
<dbReference type="SUPFAM" id="SSF53448">
    <property type="entry name" value="Nucleotide-diphospho-sugar transferases"/>
    <property type="match status" value="1"/>
</dbReference>
<dbReference type="GO" id="GO:1901135">
    <property type="term" value="P:carbohydrate derivative metabolic process"/>
    <property type="evidence" value="ECO:0007669"/>
    <property type="project" value="UniProtKB-ARBA"/>
</dbReference>
<feature type="transmembrane region" description="Helical" evidence="2">
    <location>
        <begin position="21"/>
        <end position="39"/>
    </location>
</feature>
<keyword evidence="2" id="KW-1133">Transmembrane helix</keyword>
<evidence type="ECO:0008006" key="5">
    <source>
        <dbReference type="Google" id="ProtNLM"/>
    </source>
</evidence>
<sequence>MDYEKLSPVVARIRPRTSHKIVGIGIIIVVLIYVATQLSDYQLSTSTFLAATSTAGSSVADTVGDVIDSQVANSFDGVSDSEVTDSAALGTTAVDDLFQAKIEPIPNIVHYVWLLNPLKNNTNTRLEFKHFLSLYAVSIYWKPDKIFIHTDIAEGDFLPEPGTETPEDEWNLLITGQPNVEVNHITAPSHVPGTNRTIDRIEHKSDFLRLHMMRTYGGIYLDWDAHPLRDIKPLRYSGFKAVVGREPSNRIQTGTYMARRDSDLMKTWSEKMALAYDGTWTHHSNTLLTYLAPRLVPQPGEVLIMEQDAFTPGDFTTPSYNRFYDIHNDSPLQDLSDIWEGLFDRFDDPKHWPKWHINYSATYVLHVFGIQRAQKDLKLNGFTDLTPEYVLARQSNAARALYPTARRMVEEGLIADPYAEA</sequence>
<proteinExistence type="inferred from homology"/>
<keyword evidence="4" id="KW-1185">Reference proteome</keyword>
<dbReference type="GeneID" id="89977239"/>
<accession>A0AAV9MYK5</accession>
<gene>
    <name evidence="3" type="ORF">LTR84_009078</name>
</gene>
<dbReference type="Gene3D" id="3.90.550.20">
    <property type="match status" value="1"/>
</dbReference>